<sequence>MKSSVTKQLLMDYYAGRVTALQKQLIDDWLREPANEPLFYACLHERELAQVQYEPDLSAALARYQTFLYQQSDRVITDEPATPTTRGRRWHVGLRFWSIAATIVLLLGVSGWLFREPMLYHIYRTAYGETRSVQLTDGSRVILNANTRLLVPRLGFGAGTRTVRVVGEARFTIVHTPDHQPFVVETGPNLTVTVLGTEFAVFARPRATRVVLMRGKVAVNYQPGGRPETRLTLQPGDMVTLDGSGKLHRQTLPKPEQQTAWTDHQFVFNNTSLREVGAMIQETFGLVADIKGERLAQQTLSGSFDAHTADEVLTAVAEVLDIRYIRKNNRVIFRSKTD</sequence>
<gene>
    <name evidence="4" type="ORF">J2I48_13060</name>
</gene>
<evidence type="ECO:0000256" key="1">
    <source>
        <dbReference type="SAM" id="Phobius"/>
    </source>
</evidence>
<organism evidence="4 5">
    <name type="scientific">Fibrella aquatilis</name>
    <dbReference type="NCBI Taxonomy" id="2817059"/>
    <lineage>
        <taxon>Bacteria</taxon>
        <taxon>Pseudomonadati</taxon>
        <taxon>Bacteroidota</taxon>
        <taxon>Cytophagia</taxon>
        <taxon>Cytophagales</taxon>
        <taxon>Spirosomataceae</taxon>
        <taxon>Fibrella</taxon>
    </lineage>
</organism>
<feature type="transmembrane region" description="Helical" evidence="1">
    <location>
        <begin position="96"/>
        <end position="114"/>
    </location>
</feature>
<dbReference type="AlphaFoldDB" id="A0A939G3Z3"/>
<dbReference type="PANTHER" id="PTHR30273:SF2">
    <property type="entry name" value="PROTEIN FECR"/>
    <property type="match status" value="1"/>
</dbReference>
<evidence type="ECO:0000313" key="4">
    <source>
        <dbReference type="EMBL" id="MBO0931932.1"/>
    </source>
</evidence>
<dbReference type="GO" id="GO:0016989">
    <property type="term" value="F:sigma factor antagonist activity"/>
    <property type="evidence" value="ECO:0007669"/>
    <property type="project" value="TreeGrafter"/>
</dbReference>
<dbReference type="PANTHER" id="PTHR30273">
    <property type="entry name" value="PERIPLASMIC SIGNAL SENSOR AND SIGMA FACTOR ACTIVATOR FECR-RELATED"/>
    <property type="match status" value="1"/>
</dbReference>
<dbReference type="InterPro" id="IPR012373">
    <property type="entry name" value="Ferrdict_sens_TM"/>
</dbReference>
<dbReference type="Gene3D" id="3.55.50.30">
    <property type="match status" value="1"/>
</dbReference>
<dbReference type="EMBL" id="JAFMYU010000009">
    <property type="protein sequence ID" value="MBO0931932.1"/>
    <property type="molecule type" value="Genomic_DNA"/>
</dbReference>
<dbReference type="Pfam" id="PF04773">
    <property type="entry name" value="FecR"/>
    <property type="match status" value="1"/>
</dbReference>
<dbReference type="RefSeq" id="WP_207335900.1">
    <property type="nucleotide sequence ID" value="NZ_JAFMYU010000009.1"/>
</dbReference>
<dbReference type="InterPro" id="IPR032508">
    <property type="entry name" value="FecR_C"/>
</dbReference>
<keyword evidence="5" id="KW-1185">Reference proteome</keyword>
<name>A0A939G3Z3_9BACT</name>
<evidence type="ECO:0000259" key="3">
    <source>
        <dbReference type="Pfam" id="PF16344"/>
    </source>
</evidence>
<dbReference type="Gene3D" id="2.60.120.1440">
    <property type="match status" value="1"/>
</dbReference>
<dbReference type="InterPro" id="IPR006860">
    <property type="entry name" value="FecR"/>
</dbReference>
<protein>
    <submittedName>
        <fullName evidence="4">FecR domain-containing protein</fullName>
    </submittedName>
</protein>
<accession>A0A939G3Z3</accession>
<evidence type="ECO:0000259" key="2">
    <source>
        <dbReference type="Pfam" id="PF04773"/>
    </source>
</evidence>
<keyword evidence="1" id="KW-0472">Membrane</keyword>
<feature type="domain" description="FecR protein" evidence="2">
    <location>
        <begin position="123"/>
        <end position="217"/>
    </location>
</feature>
<evidence type="ECO:0000313" key="5">
    <source>
        <dbReference type="Proteomes" id="UP000664795"/>
    </source>
</evidence>
<comment type="caution">
    <text evidence="4">The sequence shown here is derived from an EMBL/GenBank/DDBJ whole genome shotgun (WGS) entry which is preliminary data.</text>
</comment>
<reference evidence="4 5" key="1">
    <citation type="submission" date="2021-03" db="EMBL/GenBank/DDBJ databases">
        <title>Fibrella sp. HMF5036 genome sequencing and assembly.</title>
        <authorList>
            <person name="Kang H."/>
            <person name="Kim H."/>
            <person name="Bae S."/>
            <person name="Joh K."/>
        </authorList>
    </citation>
    <scope>NUCLEOTIDE SEQUENCE [LARGE SCALE GENOMIC DNA]</scope>
    <source>
        <strain evidence="4 5">HMF5036</strain>
    </source>
</reference>
<proteinExistence type="predicted"/>
<dbReference type="Proteomes" id="UP000664795">
    <property type="component" value="Unassembled WGS sequence"/>
</dbReference>
<feature type="domain" description="Protein FecR C-terminal" evidence="3">
    <location>
        <begin position="265"/>
        <end position="332"/>
    </location>
</feature>
<keyword evidence="1" id="KW-0812">Transmembrane</keyword>
<dbReference type="Pfam" id="PF16344">
    <property type="entry name" value="FecR_C"/>
    <property type="match status" value="1"/>
</dbReference>
<keyword evidence="1" id="KW-1133">Transmembrane helix</keyword>
<dbReference type="PIRSF" id="PIRSF018266">
    <property type="entry name" value="FecR"/>
    <property type="match status" value="1"/>
</dbReference>